<reference evidence="1 2" key="1">
    <citation type="submission" date="2024-04" db="EMBL/GenBank/DDBJ databases">
        <title>Human intestinal bacterial collection.</title>
        <authorList>
            <person name="Pauvert C."/>
            <person name="Hitch T.C.A."/>
            <person name="Clavel T."/>
        </authorList>
    </citation>
    <scope>NUCLEOTIDE SEQUENCE [LARGE SCALE GENOMIC DNA]</scope>
    <source>
        <strain evidence="1 2">CLA-AA-H174</strain>
    </source>
</reference>
<sequence>MEQNCVLLDTSFFIRLLNEDDPLHHNALGYFRYFLEHDFIIKISTIAIAEYCVRGEVNELPLKNMLIVPFNFDHAQRAGKMIAEVYAEKKRRGATITPRAVVPNDTKMFAQADVESDINFYGTADVECKKVYDMIKNAEGNLSFSFIDITIPHYQFFGELNFED</sequence>
<proteinExistence type="predicted"/>
<gene>
    <name evidence="1" type="ORF">AAAT87_12730</name>
</gene>
<keyword evidence="2" id="KW-1185">Reference proteome</keyword>
<dbReference type="SUPFAM" id="SSF88723">
    <property type="entry name" value="PIN domain-like"/>
    <property type="match status" value="1"/>
</dbReference>
<name>A0ABV1G136_9BACT</name>
<evidence type="ECO:0000313" key="2">
    <source>
        <dbReference type="Proteomes" id="UP001465717"/>
    </source>
</evidence>
<dbReference type="Gene3D" id="3.40.50.1010">
    <property type="entry name" value="5'-nuclease"/>
    <property type="match status" value="1"/>
</dbReference>
<evidence type="ECO:0008006" key="3">
    <source>
        <dbReference type="Google" id="ProtNLM"/>
    </source>
</evidence>
<protein>
    <recommendedName>
        <fullName evidence="3">PIN domain-containing protein</fullName>
    </recommendedName>
</protein>
<evidence type="ECO:0000313" key="1">
    <source>
        <dbReference type="EMBL" id="MEQ2509121.1"/>
    </source>
</evidence>
<dbReference type="RefSeq" id="WP_349226610.1">
    <property type="nucleotide sequence ID" value="NZ_JBBNFG020000029.1"/>
</dbReference>
<dbReference type="Proteomes" id="UP001465717">
    <property type="component" value="Unassembled WGS sequence"/>
</dbReference>
<organism evidence="1 2">
    <name type="scientific">Segatella sinensis</name>
    <dbReference type="NCBI Taxonomy" id="3085167"/>
    <lineage>
        <taxon>Bacteria</taxon>
        <taxon>Pseudomonadati</taxon>
        <taxon>Bacteroidota</taxon>
        <taxon>Bacteroidia</taxon>
        <taxon>Bacteroidales</taxon>
        <taxon>Prevotellaceae</taxon>
        <taxon>Segatella</taxon>
    </lineage>
</organism>
<dbReference type="EMBL" id="JBBNGE010000054">
    <property type="protein sequence ID" value="MEQ2509121.1"/>
    <property type="molecule type" value="Genomic_DNA"/>
</dbReference>
<comment type="caution">
    <text evidence="1">The sequence shown here is derived from an EMBL/GenBank/DDBJ whole genome shotgun (WGS) entry which is preliminary data.</text>
</comment>
<accession>A0ABV1G136</accession>
<dbReference type="InterPro" id="IPR029060">
    <property type="entry name" value="PIN-like_dom_sf"/>
</dbReference>